<dbReference type="InterPro" id="IPR033133">
    <property type="entry name" value="PUM-HD"/>
</dbReference>
<name>A0A059ACK5_EUCGR</name>
<dbReference type="SMART" id="SM00025">
    <property type="entry name" value="Pumilio"/>
    <property type="match status" value="8"/>
</dbReference>
<dbReference type="STRING" id="71139.A0A059ACK5"/>
<dbReference type="OrthoDB" id="668540at2759"/>
<evidence type="ECO:0000256" key="3">
    <source>
        <dbReference type="ARBA" id="ARBA00022737"/>
    </source>
</evidence>
<dbReference type="eggNOG" id="KOG1488">
    <property type="taxonomic scope" value="Eukaryota"/>
</dbReference>
<dbReference type="InterPro" id="IPR016024">
    <property type="entry name" value="ARM-type_fold"/>
</dbReference>
<dbReference type="InterPro" id="IPR011989">
    <property type="entry name" value="ARM-like"/>
</dbReference>
<keyword evidence="3" id="KW-0677">Repeat</keyword>
<dbReference type="PROSITE" id="PS50303">
    <property type="entry name" value="PUM_HD"/>
    <property type="match status" value="1"/>
</dbReference>
<dbReference type="InterPro" id="IPR033712">
    <property type="entry name" value="Pumilio_RNA-bd"/>
</dbReference>
<dbReference type="InterPro" id="IPR001313">
    <property type="entry name" value="Pumilio_RNA-bd_rpt"/>
</dbReference>
<dbReference type="PANTHER" id="PTHR12537:SF12">
    <property type="entry name" value="MATERNAL PROTEIN PUMILIO"/>
    <property type="match status" value="1"/>
</dbReference>
<keyword evidence="5" id="KW-0694">RNA-binding</keyword>
<keyword evidence="2" id="KW-0963">Cytoplasm</keyword>
<dbReference type="Gramene" id="KCW51563">
    <property type="protein sequence ID" value="KCW51563"/>
    <property type="gene ID" value="EUGRSUZ_J01068"/>
</dbReference>
<organism evidence="9">
    <name type="scientific">Eucalyptus grandis</name>
    <name type="common">Flooded gum</name>
    <dbReference type="NCBI Taxonomy" id="71139"/>
    <lineage>
        <taxon>Eukaryota</taxon>
        <taxon>Viridiplantae</taxon>
        <taxon>Streptophyta</taxon>
        <taxon>Embryophyta</taxon>
        <taxon>Tracheophyta</taxon>
        <taxon>Spermatophyta</taxon>
        <taxon>Magnoliopsida</taxon>
        <taxon>eudicotyledons</taxon>
        <taxon>Gunneridae</taxon>
        <taxon>Pentapetalae</taxon>
        <taxon>rosids</taxon>
        <taxon>malvids</taxon>
        <taxon>Myrtales</taxon>
        <taxon>Myrtaceae</taxon>
        <taxon>Myrtoideae</taxon>
        <taxon>Eucalypteae</taxon>
        <taxon>Eucalyptus</taxon>
    </lineage>
</organism>
<dbReference type="SUPFAM" id="SSF48371">
    <property type="entry name" value="ARM repeat"/>
    <property type="match status" value="1"/>
</dbReference>
<dbReference type="FunCoup" id="A0A059ACK5">
    <property type="interactions" value="229"/>
</dbReference>
<sequence length="1016" mass="111749">MVTAGNIDTLSANNGLGGFNCNLEDSLQNELELLLRAQRRQQSLDWESNLNISRSGSAPPTVEGSLCAVGGLLGNSPFREGNSLRRNSNCDNACEEEVRSHPAYLSYYYSRENENPRLPPPSLSREDWRVAERFQAGLSSFVGIDDLTNNTLAEGGNDSSLFSFQPKGCSFSVQDAEKDLMELRKMNRHASAEWLGKGSNDIIGSSTSRLGTRRKSFADILQEGLEQPSSLLVSRPQSASDITDIMDPITSNSHPMGVCNGVESSGGVRSGANSPGLTRAPACGTSFPHSFASVAASLSRTMTPEQQVAGRHLSTGLPPLDSRIILPDERKHIIGSSVSGCHSLASAGIEDIAASLSELNISKSGHTNEDGFPQSQLHMAPDNQQDFSLLVPNDHNQNVQQHFDIFDAGKPSGFGNSIDLIRNNGSITGLSSRTSTVGRVNFPKRTSSSANLFSTGNSLGFETFEESSAHHHQGDNILNIGYGDHPVSNGHFAAGSGVSGNQIGEMLQRMGNQVGYDLNHPIADPHFVHYMQPNFNPQAPAMQNDLSQSRKSFGSSPNLDQLRKVYLETLHAQQKQHYQGPGFSKLSAPLNHRHKRDVIYESHLPYSGNLTANGGFSSVGFGSHMLPNEQIAQFTQMTRTSVRESAGSWPSSYGTDVEGKLVSSLLDEFKSNKIRSFELSDILGHVVEFSSDQHGSRFIQQKLETASEEEKNKIFPEIFTHARSLMTDVFGNYVIQKLFEHGTKSQRKELASQLTGHVLPLSLQMYGCRVIQKALEVVDVDQQTEMVAELDGFVMKCVRDQNGNHVIQKCIECVPQDRIQFIISAFYGQVISLSMHPYGCRVIQRVLEHCDDPSTQQTVMDEIMQSVCSLSQDQYGNYVIQHILEHGISHERTAIISKLTGQIVNMSQQKYASNVVEKCLTFGSPEERQLLISEILGSTDENEPLQAMMRDPFGNYVVQKVLETCNDQSLGFILSRIKVHLNTLKRFTYGKHIVARVEKLIATGERRIGMSSSFPS</sequence>
<feature type="repeat" description="Pumilio" evidence="7">
    <location>
        <begin position="862"/>
        <end position="897"/>
    </location>
</feature>
<evidence type="ECO:0000256" key="4">
    <source>
        <dbReference type="ARBA" id="ARBA00022845"/>
    </source>
</evidence>
<evidence type="ECO:0000256" key="5">
    <source>
        <dbReference type="ARBA" id="ARBA00022884"/>
    </source>
</evidence>
<feature type="repeat" description="Pumilio" evidence="7">
    <location>
        <begin position="825"/>
        <end position="861"/>
    </location>
</feature>
<evidence type="ECO:0000256" key="2">
    <source>
        <dbReference type="ARBA" id="ARBA00022490"/>
    </source>
</evidence>
<dbReference type="GO" id="GO:0010608">
    <property type="term" value="P:post-transcriptional regulation of gene expression"/>
    <property type="evidence" value="ECO:0000318"/>
    <property type="project" value="GO_Central"/>
</dbReference>
<dbReference type="GO" id="GO:0005737">
    <property type="term" value="C:cytoplasm"/>
    <property type="evidence" value="ECO:0000318"/>
    <property type="project" value="GO_Central"/>
</dbReference>
<comment type="function">
    <text evidence="6">Sequence-specific RNA-binding protein that regulates translation and mRNA stability by binding the 3'-UTR of target mRNAs. Binds the APUM-binding elements (APBEs) in the 3'-UTR mRNA sequence of CLV1, PNH, WUS and FAS2.</text>
</comment>
<feature type="repeat" description="Pumilio" evidence="7">
    <location>
        <begin position="898"/>
        <end position="933"/>
    </location>
</feature>
<gene>
    <name evidence="9" type="ORF">EUGRSUZ_J01068</name>
</gene>
<dbReference type="KEGG" id="egr:104421774"/>
<evidence type="ECO:0000313" key="9">
    <source>
        <dbReference type="EMBL" id="KCW51563.1"/>
    </source>
</evidence>
<dbReference type="Gene3D" id="1.25.10.10">
    <property type="entry name" value="Leucine-rich Repeat Variant"/>
    <property type="match status" value="1"/>
</dbReference>
<dbReference type="GO" id="GO:0003729">
    <property type="term" value="F:mRNA binding"/>
    <property type="evidence" value="ECO:0000318"/>
    <property type="project" value="GO_Central"/>
</dbReference>
<comment type="subcellular location">
    <subcellularLocation>
        <location evidence="1">Cytoplasm</location>
    </subcellularLocation>
</comment>
<feature type="repeat" description="Pumilio" evidence="7">
    <location>
        <begin position="934"/>
        <end position="975"/>
    </location>
</feature>
<reference evidence="9" key="1">
    <citation type="submission" date="2013-07" db="EMBL/GenBank/DDBJ databases">
        <title>The genome of Eucalyptus grandis.</title>
        <authorList>
            <person name="Schmutz J."/>
            <person name="Hayes R."/>
            <person name="Myburg A."/>
            <person name="Tuskan G."/>
            <person name="Grattapaglia D."/>
            <person name="Rokhsar D.S."/>
        </authorList>
    </citation>
    <scope>NUCLEOTIDE SEQUENCE</scope>
    <source>
        <tissue evidence="9">Leaf extractions</tissue>
    </source>
</reference>
<dbReference type="GO" id="GO:0006417">
    <property type="term" value="P:regulation of translation"/>
    <property type="evidence" value="ECO:0007669"/>
    <property type="project" value="UniProtKB-KW"/>
</dbReference>
<dbReference type="PROSITE" id="PS50302">
    <property type="entry name" value="PUM"/>
    <property type="match status" value="8"/>
</dbReference>
<feature type="repeat" description="Pumilio" evidence="7">
    <location>
        <begin position="681"/>
        <end position="716"/>
    </location>
</feature>
<accession>A0A059ACK5</accession>
<evidence type="ECO:0000256" key="1">
    <source>
        <dbReference type="ARBA" id="ARBA00004496"/>
    </source>
</evidence>
<feature type="repeat" description="Pumilio" evidence="7">
    <location>
        <begin position="789"/>
        <end position="824"/>
    </location>
</feature>
<dbReference type="PANTHER" id="PTHR12537">
    <property type="entry name" value="RNA BINDING PROTEIN PUMILIO-RELATED"/>
    <property type="match status" value="1"/>
</dbReference>
<dbReference type="EMBL" id="KK198762">
    <property type="protein sequence ID" value="KCW51563.1"/>
    <property type="molecule type" value="Genomic_DNA"/>
</dbReference>
<protein>
    <recommendedName>
        <fullName evidence="8">PUM-HD domain-containing protein</fullName>
    </recommendedName>
</protein>
<keyword evidence="4" id="KW-0810">Translation regulation</keyword>
<feature type="repeat" description="Pumilio" evidence="7">
    <location>
        <begin position="753"/>
        <end position="788"/>
    </location>
</feature>
<dbReference type="FunFam" id="1.25.10.10:FF:000004">
    <property type="entry name" value="Pumilio homolog 1 isoform 2"/>
    <property type="match status" value="1"/>
</dbReference>
<feature type="domain" description="PUM-HD" evidence="8">
    <location>
        <begin position="661"/>
        <end position="1001"/>
    </location>
</feature>
<dbReference type="AlphaFoldDB" id="A0A059ACK5"/>
<dbReference type="InParanoid" id="A0A059ACK5"/>
<evidence type="ECO:0000259" key="8">
    <source>
        <dbReference type="PROSITE" id="PS50303"/>
    </source>
</evidence>
<proteinExistence type="predicted"/>
<dbReference type="Pfam" id="PF00806">
    <property type="entry name" value="PUF"/>
    <property type="match status" value="8"/>
</dbReference>
<evidence type="ECO:0000256" key="7">
    <source>
        <dbReference type="PROSITE-ProRule" id="PRU00317"/>
    </source>
</evidence>
<dbReference type="InterPro" id="IPR012940">
    <property type="entry name" value="NABP"/>
</dbReference>
<dbReference type="CDD" id="cd07920">
    <property type="entry name" value="Pumilio"/>
    <property type="match status" value="1"/>
</dbReference>
<dbReference type="Pfam" id="PF07990">
    <property type="entry name" value="NABP"/>
    <property type="match status" value="2"/>
</dbReference>
<dbReference type="OMA" id="NSMMRTS"/>
<feature type="repeat" description="Pumilio" evidence="7">
    <location>
        <begin position="717"/>
        <end position="752"/>
    </location>
</feature>
<evidence type="ECO:0000256" key="6">
    <source>
        <dbReference type="ARBA" id="ARBA00055193"/>
    </source>
</evidence>